<dbReference type="GO" id="GO:0003858">
    <property type="term" value="F:3-hydroxybutyrate dehydrogenase activity"/>
    <property type="evidence" value="ECO:0007669"/>
    <property type="project" value="InterPro"/>
</dbReference>
<dbReference type="PRINTS" id="PR00081">
    <property type="entry name" value="GDHRDH"/>
</dbReference>
<name>A0A2U1VAA3_9PROT</name>
<dbReference type="PRINTS" id="PR00080">
    <property type="entry name" value="SDRFAMILY"/>
</dbReference>
<dbReference type="PROSITE" id="PS00061">
    <property type="entry name" value="ADH_SHORT"/>
    <property type="match status" value="1"/>
</dbReference>
<evidence type="ECO:0000256" key="1">
    <source>
        <dbReference type="ARBA" id="ARBA00006484"/>
    </source>
</evidence>
<dbReference type="Proteomes" id="UP000245048">
    <property type="component" value="Unassembled WGS sequence"/>
</dbReference>
<dbReference type="InterPro" id="IPR011294">
    <property type="entry name" value="3-OHbutyrate_DH"/>
</dbReference>
<evidence type="ECO:0000313" key="2">
    <source>
        <dbReference type="EMBL" id="PWC30847.1"/>
    </source>
</evidence>
<dbReference type="PANTHER" id="PTHR42879:SF2">
    <property type="entry name" value="3-OXOACYL-[ACYL-CARRIER-PROTEIN] REDUCTASE FABG"/>
    <property type="match status" value="1"/>
</dbReference>
<sequence length="264" mass="27305">MEQTLAGRTALITGSTSGIGLGIATMLAAAGARVMLNGFGSAEDIANARRAVAKAGNGPEPEHSPADLSDPAQLRAMCAEAEKVLGQVDILVNNAGIQFTSPVEDFPDDKWNAIIAINLSANFHTIKALLPGMKARGWGRIVNIASIHGLVASPEKVAYVAAKHGVVGMTKTVALEIARGGVTCNAICPGFVRTPLAEKQVGALAEKNGISEEAALNDHLFAKQPSKRWVEVEEVARMALYVCGPDSGSINGAALSIDGGWSAA</sequence>
<reference evidence="3" key="1">
    <citation type="submission" date="2017-10" db="EMBL/GenBank/DDBJ databases">
        <authorList>
            <person name="Toshchakov S.V."/>
            <person name="Goeva M.A."/>
        </authorList>
    </citation>
    <scope>NUCLEOTIDE SEQUENCE [LARGE SCALE GENOMIC DNA]</scope>
    <source>
        <strain evidence="3">JR1/69-1-13</strain>
    </source>
</reference>
<protein>
    <submittedName>
        <fullName evidence="2">3-hydroxybutyrate dehydrogenase</fullName>
    </submittedName>
</protein>
<dbReference type="InterPro" id="IPR050259">
    <property type="entry name" value="SDR"/>
</dbReference>
<gene>
    <name evidence="2" type="ORF">CR165_02820</name>
</gene>
<dbReference type="PANTHER" id="PTHR42879">
    <property type="entry name" value="3-OXOACYL-(ACYL-CARRIER-PROTEIN) REDUCTASE"/>
    <property type="match status" value="1"/>
</dbReference>
<keyword evidence="3" id="KW-1185">Reference proteome</keyword>
<dbReference type="FunFam" id="3.40.50.720:FF:000084">
    <property type="entry name" value="Short-chain dehydrogenase reductase"/>
    <property type="match status" value="1"/>
</dbReference>
<proteinExistence type="inferred from homology"/>
<dbReference type="Pfam" id="PF13561">
    <property type="entry name" value="adh_short_C2"/>
    <property type="match status" value="1"/>
</dbReference>
<dbReference type="InterPro" id="IPR002347">
    <property type="entry name" value="SDR_fam"/>
</dbReference>
<organism evidence="2 3">
    <name type="scientific">Teichococcus aestuarii</name>
    <dbReference type="NCBI Taxonomy" id="568898"/>
    <lineage>
        <taxon>Bacteria</taxon>
        <taxon>Pseudomonadati</taxon>
        <taxon>Pseudomonadota</taxon>
        <taxon>Alphaproteobacteria</taxon>
        <taxon>Acetobacterales</taxon>
        <taxon>Roseomonadaceae</taxon>
        <taxon>Roseomonas</taxon>
    </lineage>
</organism>
<accession>A0A2U1VAA3</accession>
<dbReference type="InterPro" id="IPR020904">
    <property type="entry name" value="Sc_DH/Rdtase_CS"/>
</dbReference>
<evidence type="ECO:0000313" key="3">
    <source>
        <dbReference type="Proteomes" id="UP000245048"/>
    </source>
</evidence>
<dbReference type="AlphaFoldDB" id="A0A2U1VAA3"/>
<dbReference type="Gene3D" id="3.40.50.720">
    <property type="entry name" value="NAD(P)-binding Rossmann-like Domain"/>
    <property type="match status" value="1"/>
</dbReference>
<dbReference type="RefSeq" id="WP_109515418.1">
    <property type="nucleotide sequence ID" value="NZ_PDOA01000001.1"/>
</dbReference>
<comment type="similarity">
    <text evidence="1">Belongs to the short-chain dehydrogenases/reductases (SDR) family.</text>
</comment>
<dbReference type="SUPFAM" id="SSF51735">
    <property type="entry name" value="NAD(P)-binding Rossmann-fold domains"/>
    <property type="match status" value="1"/>
</dbReference>
<dbReference type="NCBIfam" id="TIGR01963">
    <property type="entry name" value="PHB_DH"/>
    <property type="match status" value="1"/>
</dbReference>
<comment type="caution">
    <text evidence="2">The sequence shown here is derived from an EMBL/GenBank/DDBJ whole genome shotgun (WGS) entry which is preliminary data.</text>
</comment>
<dbReference type="GO" id="GO:0032787">
    <property type="term" value="P:monocarboxylic acid metabolic process"/>
    <property type="evidence" value="ECO:0007669"/>
    <property type="project" value="UniProtKB-ARBA"/>
</dbReference>
<dbReference type="InterPro" id="IPR036291">
    <property type="entry name" value="NAD(P)-bd_dom_sf"/>
</dbReference>
<dbReference type="NCBIfam" id="NF009093">
    <property type="entry name" value="PRK12429.1"/>
    <property type="match status" value="1"/>
</dbReference>
<dbReference type="OrthoDB" id="7375193at2"/>
<dbReference type="EMBL" id="PDOA01000001">
    <property type="protein sequence ID" value="PWC30847.1"/>
    <property type="molecule type" value="Genomic_DNA"/>
</dbReference>